<protein>
    <submittedName>
        <fullName evidence="1">Uncharacterized protein</fullName>
    </submittedName>
</protein>
<proteinExistence type="predicted"/>
<dbReference type="EMBL" id="MG602507">
    <property type="protein sequence ID" value="AVG46817.1"/>
    <property type="molecule type" value="Genomic_DNA"/>
</dbReference>
<reference evidence="1" key="1">
    <citation type="journal article" date="2017" name="Front. Microbiol.">
        <title>Genome Characterization of the First Mimiviruses of Lineage C Isolated in Brazil.</title>
        <authorList>
            <person name="Assis F.L."/>
            <person name="Franco-Luiz A.P.M."/>
            <person name="Dos Santos R.N."/>
            <person name="Campos F.S."/>
            <person name="Dornas F.P."/>
            <person name="Borato P.V.M."/>
            <person name="Franco A.C."/>
            <person name="Abrahao J.S."/>
            <person name="Colson P."/>
            <person name="Scola B."/>
        </authorList>
    </citation>
    <scope>NUCLEOTIDE SEQUENCE [LARGE SCALE GENOMIC DNA]</scope>
</reference>
<evidence type="ECO:0000313" key="1">
    <source>
        <dbReference type="EMBL" id="AVG46817.1"/>
    </source>
</evidence>
<name>A0A2L2DL07_MIMIV</name>
<organismHost>
    <name type="scientific">Acanthamoeba polyphaga</name>
    <name type="common">Amoeba</name>
    <dbReference type="NCBI Taxonomy" id="5757"/>
</organismHost>
<dbReference type="Proteomes" id="UP000280369">
    <property type="component" value="Segment"/>
</dbReference>
<organism evidence="1">
    <name type="scientific">Acanthamoeba polyphaga mimivirus</name>
    <name type="common">APMV</name>
    <dbReference type="NCBI Taxonomy" id="212035"/>
    <lineage>
        <taxon>Viruses</taxon>
        <taxon>Varidnaviria</taxon>
        <taxon>Bamfordvirae</taxon>
        <taxon>Nucleocytoviricota</taxon>
        <taxon>Megaviricetes</taxon>
        <taxon>Imitervirales</taxon>
        <taxon>Mimiviridae</taxon>
        <taxon>Megamimivirinae</taxon>
        <taxon>Mimivirus</taxon>
        <taxon>Mimivirus bradfordmassiliense</taxon>
    </lineage>
</organism>
<accession>A0A2L2DL07</accession>
<sequence>MNGKNNYNQNMLAVLINNIICEIINYECDHMYIINNDIKKYNNKKHDKKYLKISEKNKIRFGFVSKKKFNTNVSIYTENIGQPKCALGLNKRPLFVDKKMIKMRTKIRIMVEYIVK</sequence>